<dbReference type="SUPFAM" id="SSF53784">
    <property type="entry name" value="Phosphofructokinase"/>
    <property type="match status" value="1"/>
</dbReference>
<comment type="activity regulation">
    <text evidence="15">Allosterically activated by ADP and other diphosphonucleosides, and allosterically inhibited by phosphoenolpyruvate.</text>
</comment>
<dbReference type="Gene3D" id="3.40.50.460">
    <property type="entry name" value="Phosphofructokinase domain"/>
    <property type="match status" value="1"/>
</dbReference>
<keyword evidence="9 15" id="KW-0547">Nucleotide-binding</keyword>
<evidence type="ECO:0000256" key="11">
    <source>
        <dbReference type="ARBA" id="ARBA00022840"/>
    </source>
</evidence>
<evidence type="ECO:0000256" key="9">
    <source>
        <dbReference type="ARBA" id="ARBA00022741"/>
    </source>
</evidence>
<dbReference type="InterPro" id="IPR012828">
    <property type="entry name" value="PFKA_ATP_prok"/>
</dbReference>
<dbReference type="AlphaFoldDB" id="A0A7L6N6H2"/>
<feature type="binding site" evidence="15">
    <location>
        <position position="161"/>
    </location>
    <ligand>
        <name>substrate</name>
        <note>ligand shared between dimeric partners</note>
    </ligand>
</feature>
<comment type="caution">
    <text evidence="15">Lacks conserved residue(s) required for the propagation of feature annotation.</text>
</comment>
<keyword evidence="5 15" id="KW-0963">Cytoplasm</keyword>
<evidence type="ECO:0000256" key="6">
    <source>
        <dbReference type="ARBA" id="ARBA00022533"/>
    </source>
</evidence>
<dbReference type="GO" id="GO:0046872">
    <property type="term" value="F:metal ion binding"/>
    <property type="evidence" value="ECO:0007669"/>
    <property type="project" value="UniProtKB-KW"/>
</dbReference>
<feature type="binding site" description="in other chain" evidence="15">
    <location>
        <begin position="212"/>
        <end position="214"/>
    </location>
    <ligand>
        <name>ADP</name>
        <dbReference type="ChEBI" id="CHEBI:456216"/>
        <note>allosteric activator; ligand shared between dimeric partners</note>
    </ligand>
</feature>
<dbReference type="FunFam" id="3.40.50.460:FF:000002">
    <property type="entry name" value="ATP-dependent 6-phosphofructokinase"/>
    <property type="match status" value="1"/>
</dbReference>
<comment type="subcellular location">
    <subcellularLocation>
        <location evidence="3 15">Cytoplasm</location>
    </subcellularLocation>
</comment>
<feature type="binding site" evidence="15">
    <location>
        <position position="242"/>
    </location>
    <ligand>
        <name>substrate</name>
        <note>ligand shared between dimeric partners</note>
    </ligand>
</feature>
<comment type="similarity">
    <text evidence="15">Belongs to the phosphofructokinase type A (PFKA) family. ATP-dependent PFK group I subfamily. Prokaryotic clade 'B1' sub-subfamily.</text>
</comment>
<dbReference type="UniPathway" id="UPA00109">
    <property type="reaction ID" value="UER00182"/>
</dbReference>
<dbReference type="GO" id="GO:0005524">
    <property type="term" value="F:ATP binding"/>
    <property type="evidence" value="ECO:0007669"/>
    <property type="project" value="UniProtKB-UniRule"/>
</dbReference>
<dbReference type="NCBIfam" id="TIGR02482">
    <property type="entry name" value="PFKA_ATP"/>
    <property type="match status" value="1"/>
</dbReference>
<dbReference type="Gene3D" id="3.40.50.450">
    <property type="match status" value="1"/>
</dbReference>
<keyword evidence="6 15" id="KW-0021">Allosteric enzyme</keyword>
<reference evidence="17 18" key="1">
    <citation type="submission" date="2020-04" db="EMBL/GenBank/DDBJ databases">
        <authorList>
            <person name="Zheng R.K."/>
            <person name="Sun C.M."/>
        </authorList>
    </citation>
    <scope>NUCLEOTIDE SEQUENCE [LARGE SCALE GENOMIC DNA]</scope>
    <source>
        <strain evidence="18">zrk29</strain>
    </source>
</reference>
<evidence type="ECO:0000256" key="5">
    <source>
        <dbReference type="ARBA" id="ARBA00022490"/>
    </source>
</evidence>
<dbReference type="PANTHER" id="PTHR13697">
    <property type="entry name" value="PHOSPHOFRUCTOKINASE"/>
    <property type="match status" value="1"/>
</dbReference>
<feature type="binding site" description="in other chain" evidence="15">
    <location>
        <begin position="248"/>
        <end position="251"/>
    </location>
    <ligand>
        <name>substrate</name>
        <note>ligand shared between dimeric partners</note>
    </ligand>
</feature>
<keyword evidence="12 15" id="KW-0460">Magnesium</keyword>
<keyword evidence="18" id="KW-1185">Reference proteome</keyword>
<dbReference type="InterPro" id="IPR012003">
    <property type="entry name" value="ATP_PFK_prok-type"/>
</dbReference>
<keyword evidence="13 15" id="KW-0324">Glycolysis</keyword>
<evidence type="ECO:0000256" key="10">
    <source>
        <dbReference type="ARBA" id="ARBA00022777"/>
    </source>
</evidence>
<feature type="binding site" evidence="15">
    <location>
        <begin position="71"/>
        <end position="72"/>
    </location>
    <ligand>
        <name>ATP</name>
        <dbReference type="ChEBI" id="CHEBI:30616"/>
    </ligand>
</feature>
<dbReference type="RefSeq" id="WP_312031440.1">
    <property type="nucleotide sequence ID" value="NZ_CP051151.1"/>
</dbReference>
<evidence type="ECO:0000313" key="18">
    <source>
        <dbReference type="Proteomes" id="UP000512167"/>
    </source>
</evidence>
<feature type="binding site" description="in other chain" evidence="15">
    <location>
        <begin position="168"/>
        <end position="170"/>
    </location>
    <ligand>
        <name>substrate</name>
        <note>ligand shared between dimeric partners</note>
    </ligand>
</feature>
<name>A0A7L6N6H2_9MOLU</name>
<dbReference type="GO" id="GO:0070095">
    <property type="term" value="F:fructose-6-phosphate binding"/>
    <property type="evidence" value="ECO:0007669"/>
    <property type="project" value="TreeGrafter"/>
</dbReference>
<gene>
    <name evidence="15 17" type="primary">pfkA</name>
    <name evidence="17" type="ORF">HF295_06955</name>
</gene>
<organism evidence="17 18">
    <name type="scientific">Hujiaoplasma nucleasis</name>
    <dbReference type="NCBI Taxonomy" id="2725268"/>
    <lineage>
        <taxon>Bacteria</taxon>
        <taxon>Bacillati</taxon>
        <taxon>Mycoplasmatota</taxon>
        <taxon>Mollicutes</taxon>
        <taxon>Candidatus Izemoplasmatales</taxon>
        <taxon>Hujiaoplasmataceae</taxon>
        <taxon>Hujiaoplasma</taxon>
    </lineage>
</organism>
<comment type="function">
    <text evidence="2 15">Catalyzes the phosphorylation of D-fructose 6-phosphate to fructose 1,6-bisphosphate by ATP, the first committing step of glycolysis.</text>
</comment>
<feature type="binding site" evidence="15">
    <location>
        <position position="102"/>
    </location>
    <ligand>
        <name>Mg(2+)</name>
        <dbReference type="ChEBI" id="CHEBI:18420"/>
        <note>catalytic</note>
    </ligand>
</feature>
<dbReference type="InterPro" id="IPR000023">
    <property type="entry name" value="Phosphofructokinase_dom"/>
</dbReference>
<dbReference type="FunFam" id="3.40.50.450:FF:000001">
    <property type="entry name" value="ATP-dependent 6-phosphofructokinase"/>
    <property type="match status" value="1"/>
</dbReference>
<feature type="domain" description="Phosphofructokinase" evidence="16">
    <location>
        <begin position="2"/>
        <end position="274"/>
    </location>
</feature>
<dbReference type="Proteomes" id="UP000512167">
    <property type="component" value="Chromosome"/>
</dbReference>
<feature type="binding site" description="in other chain" evidence="15">
    <location>
        <begin position="184"/>
        <end position="186"/>
    </location>
    <ligand>
        <name>ADP</name>
        <dbReference type="ChEBI" id="CHEBI:456216"/>
        <note>allosteric activator; ligand shared between dimeric partners</note>
    </ligand>
</feature>
<dbReference type="GO" id="GO:0048029">
    <property type="term" value="F:monosaccharide binding"/>
    <property type="evidence" value="ECO:0007669"/>
    <property type="project" value="TreeGrafter"/>
</dbReference>
<feature type="active site" description="Proton acceptor" evidence="15">
    <location>
        <position position="126"/>
    </location>
</feature>
<keyword evidence="10 15" id="KW-0418">Kinase</keyword>
<feature type="binding site" description="in other chain" evidence="15">
    <location>
        <position position="221"/>
    </location>
    <ligand>
        <name>substrate</name>
        <note>ligand shared between dimeric partners</note>
    </ligand>
</feature>
<dbReference type="GO" id="GO:0006002">
    <property type="term" value="P:fructose 6-phosphate metabolic process"/>
    <property type="evidence" value="ECO:0007669"/>
    <property type="project" value="UniProtKB-UniRule"/>
</dbReference>
<dbReference type="InterPro" id="IPR022953">
    <property type="entry name" value="ATP_PFK"/>
</dbReference>
<dbReference type="GO" id="GO:0003872">
    <property type="term" value="F:6-phosphofructokinase activity"/>
    <property type="evidence" value="ECO:0007669"/>
    <property type="project" value="UniProtKB-UniRule"/>
</dbReference>
<dbReference type="GO" id="GO:0016208">
    <property type="term" value="F:AMP binding"/>
    <property type="evidence" value="ECO:0007669"/>
    <property type="project" value="TreeGrafter"/>
</dbReference>
<dbReference type="KEGG" id="tbk:HF295_06955"/>
<keyword evidence="8 15" id="KW-0479">Metal-binding</keyword>
<dbReference type="PIRSF" id="PIRSF000532">
    <property type="entry name" value="ATP_PFK_prok"/>
    <property type="match status" value="1"/>
</dbReference>
<evidence type="ECO:0000259" key="16">
    <source>
        <dbReference type="Pfam" id="PF00365"/>
    </source>
</evidence>
<accession>A0A7L6N6H2</accession>
<evidence type="ECO:0000256" key="2">
    <source>
        <dbReference type="ARBA" id="ARBA00002659"/>
    </source>
</evidence>
<sequence length="316" mass="34509">MKIALLTSGGDAPGMNAAIRAVVRTCVYYNIEAYGVRDGYKGLVEDNFRHLHSFDVGQMIDRGGTILGSARLDSFKNEEVVKKAIDNLRKRSIDGLVVIGGDGTFKGAMALEAQDFPTIGIPATIDNDINGTEYTIGFFSALDTSMEAIDKLRDTSFSHQRCTVVEVMGRDCGDLSIYSGISCGAEIVVTSETGYNETEILERIQKAKNQGKRHLIVVVAENITDVNQLAKKIQTNTGYDARATVLGYIQRGGSPSAFDRVLASKMGILAVELLKEGKHNLATVSQGLHVNSMSLSKVLYEKADKPNLYRYLEKLR</sequence>
<dbReference type="InterPro" id="IPR035966">
    <property type="entry name" value="PKF_sf"/>
</dbReference>
<comment type="pathway">
    <text evidence="4 15">Carbohydrate degradation; glycolysis; D-glyceraldehyde 3-phosphate and glycerone phosphate from D-glucose: step 3/4.</text>
</comment>
<feature type="binding site" description="in other chain" evidence="15">
    <location>
        <position position="153"/>
    </location>
    <ligand>
        <name>ADP</name>
        <dbReference type="ChEBI" id="CHEBI:456216"/>
        <note>allosteric activator; ligand shared between dimeric partners</note>
    </ligand>
</feature>
<feature type="binding site" evidence="15">
    <location>
        <position position="10"/>
    </location>
    <ligand>
        <name>ATP</name>
        <dbReference type="ChEBI" id="CHEBI:30616"/>
    </ligand>
</feature>
<dbReference type="PANTHER" id="PTHR13697:SF4">
    <property type="entry name" value="ATP-DEPENDENT 6-PHOSPHOFRUCTOKINASE"/>
    <property type="match status" value="1"/>
</dbReference>
<evidence type="ECO:0000256" key="4">
    <source>
        <dbReference type="ARBA" id="ARBA00004679"/>
    </source>
</evidence>
<evidence type="ECO:0000256" key="7">
    <source>
        <dbReference type="ARBA" id="ARBA00022679"/>
    </source>
</evidence>
<keyword evidence="7 15" id="KW-0808">Transferase</keyword>
<dbReference type="Pfam" id="PF00365">
    <property type="entry name" value="PFK"/>
    <property type="match status" value="1"/>
</dbReference>
<evidence type="ECO:0000313" key="17">
    <source>
        <dbReference type="EMBL" id="QLY40595.1"/>
    </source>
</evidence>
<dbReference type="GO" id="GO:0005945">
    <property type="term" value="C:6-phosphofructokinase complex"/>
    <property type="evidence" value="ECO:0007669"/>
    <property type="project" value="TreeGrafter"/>
</dbReference>
<evidence type="ECO:0000256" key="8">
    <source>
        <dbReference type="ARBA" id="ARBA00022723"/>
    </source>
</evidence>
<evidence type="ECO:0000256" key="1">
    <source>
        <dbReference type="ARBA" id="ARBA00001946"/>
    </source>
</evidence>
<evidence type="ECO:0000256" key="14">
    <source>
        <dbReference type="ARBA" id="ARBA00048070"/>
    </source>
</evidence>
<comment type="cofactor">
    <cofactor evidence="1 15">
        <name>Mg(2+)</name>
        <dbReference type="ChEBI" id="CHEBI:18420"/>
    </cofactor>
</comment>
<proteinExistence type="inferred from homology"/>
<keyword evidence="11 15" id="KW-0067">ATP-binding</keyword>
<comment type="catalytic activity">
    <reaction evidence="14 15">
        <text>beta-D-fructose 6-phosphate + ATP = beta-D-fructose 1,6-bisphosphate + ADP + H(+)</text>
        <dbReference type="Rhea" id="RHEA:16109"/>
        <dbReference type="ChEBI" id="CHEBI:15378"/>
        <dbReference type="ChEBI" id="CHEBI:30616"/>
        <dbReference type="ChEBI" id="CHEBI:32966"/>
        <dbReference type="ChEBI" id="CHEBI:57634"/>
        <dbReference type="ChEBI" id="CHEBI:456216"/>
        <dbReference type="EC" id="2.7.1.11"/>
    </reaction>
</comment>
<feature type="binding site" evidence="15">
    <location>
        <begin position="20"/>
        <end position="24"/>
    </location>
    <ligand>
        <name>ADP</name>
        <dbReference type="ChEBI" id="CHEBI:456216"/>
        <note>allosteric activator; ligand shared between dimeric partners</note>
    </ligand>
</feature>
<evidence type="ECO:0000256" key="12">
    <source>
        <dbReference type="ARBA" id="ARBA00022842"/>
    </source>
</evidence>
<dbReference type="GO" id="GO:0030388">
    <property type="term" value="P:fructose 1,6-bisphosphate metabolic process"/>
    <property type="evidence" value="ECO:0007669"/>
    <property type="project" value="TreeGrafter"/>
</dbReference>
<protein>
    <recommendedName>
        <fullName evidence="15">ATP-dependent 6-phosphofructokinase</fullName>
        <shortName evidence="15">ATP-PFK</shortName>
        <shortName evidence="15">Phosphofructokinase</shortName>
        <ecNumber evidence="15">2.7.1.11</ecNumber>
    </recommendedName>
    <alternativeName>
        <fullName evidence="15">Phosphohexokinase</fullName>
    </alternativeName>
</protein>
<dbReference type="EC" id="2.7.1.11" evidence="15"/>
<dbReference type="HAMAP" id="MF_00339">
    <property type="entry name" value="Phosphofructokinase_I_B1"/>
    <property type="match status" value="1"/>
</dbReference>
<dbReference type="NCBIfam" id="NF002872">
    <property type="entry name" value="PRK03202.1"/>
    <property type="match status" value="1"/>
</dbReference>
<dbReference type="GO" id="GO:0061621">
    <property type="term" value="P:canonical glycolysis"/>
    <property type="evidence" value="ECO:0007669"/>
    <property type="project" value="TreeGrafter"/>
</dbReference>
<dbReference type="EMBL" id="CP051151">
    <property type="protein sequence ID" value="QLY40595.1"/>
    <property type="molecule type" value="Genomic_DNA"/>
</dbReference>
<feature type="binding site" description="in other chain" evidence="15">
    <location>
        <begin position="124"/>
        <end position="126"/>
    </location>
    <ligand>
        <name>substrate</name>
        <note>ligand shared between dimeric partners</note>
    </ligand>
</feature>
<dbReference type="GO" id="GO:0042802">
    <property type="term" value="F:identical protein binding"/>
    <property type="evidence" value="ECO:0007669"/>
    <property type="project" value="TreeGrafter"/>
</dbReference>
<comment type="subunit">
    <text evidence="15">Homotetramer.</text>
</comment>
<evidence type="ECO:0000256" key="13">
    <source>
        <dbReference type="ARBA" id="ARBA00023152"/>
    </source>
</evidence>
<evidence type="ECO:0000256" key="3">
    <source>
        <dbReference type="ARBA" id="ARBA00004496"/>
    </source>
</evidence>
<evidence type="ECO:0000256" key="15">
    <source>
        <dbReference type="HAMAP-Rule" id="MF_00339"/>
    </source>
</evidence>
<feature type="binding site" evidence="15">
    <location>
        <begin position="101"/>
        <end position="104"/>
    </location>
    <ligand>
        <name>ATP</name>
        <dbReference type="ChEBI" id="CHEBI:30616"/>
    </ligand>
</feature>
<dbReference type="PRINTS" id="PR00476">
    <property type="entry name" value="PHFRCTKINASE"/>
</dbReference>